<dbReference type="PANTHER" id="PTHR22936">
    <property type="entry name" value="RHOMBOID-RELATED"/>
    <property type="match status" value="1"/>
</dbReference>
<comment type="catalytic activity">
    <reaction evidence="6">
        <text>Cleaves type-1 transmembrane domains using a catalytic dyad composed of serine and histidine that are contributed by different transmembrane domains.</text>
        <dbReference type="EC" id="3.4.21.105"/>
    </reaction>
</comment>
<dbReference type="SUPFAM" id="SSF144091">
    <property type="entry name" value="Rhomboid-like"/>
    <property type="match status" value="1"/>
</dbReference>
<keyword evidence="6" id="KW-0720">Serine protease</keyword>
<keyword evidence="6" id="KW-0378">Hydrolase</keyword>
<protein>
    <recommendedName>
        <fullName evidence="6">RHOMBOID-like protein</fullName>
        <ecNumber evidence="6">3.4.21.105</ecNumber>
    </recommendedName>
</protein>
<keyword evidence="5 6" id="KW-0472">Membrane</keyword>
<evidence type="ECO:0000313" key="8">
    <source>
        <dbReference type="EMBL" id="KAK4256053.1"/>
    </source>
</evidence>
<evidence type="ECO:0000259" key="7">
    <source>
        <dbReference type="Pfam" id="PF01694"/>
    </source>
</evidence>
<dbReference type="GO" id="GO:0006508">
    <property type="term" value="P:proteolysis"/>
    <property type="evidence" value="ECO:0007669"/>
    <property type="project" value="UniProtKB-KW"/>
</dbReference>
<dbReference type="EC" id="3.4.21.105" evidence="6"/>
<dbReference type="GO" id="GO:0004252">
    <property type="term" value="F:serine-type endopeptidase activity"/>
    <property type="evidence" value="ECO:0007669"/>
    <property type="project" value="InterPro"/>
</dbReference>
<dbReference type="Gene3D" id="1.20.1540.10">
    <property type="entry name" value="Rhomboid-like"/>
    <property type="match status" value="2"/>
</dbReference>
<sequence>MGALEVDKVVHRHQAWRLISCIWLHVGVIHVLVNMLSLLFIGIRLEQEFGFGISFGASGALFGSLGGMLSELLTNWTIYANKCVALLTLIVIIIINLIVGVLPHVDNFAHIGGLSLVFFLDSSFSICPQFKWVNRPHSAYAAPIMNSKHKPY</sequence>
<dbReference type="GO" id="GO:0016020">
    <property type="term" value="C:membrane"/>
    <property type="evidence" value="ECO:0007669"/>
    <property type="project" value="UniProtKB-SubCell"/>
</dbReference>
<evidence type="ECO:0000313" key="9">
    <source>
        <dbReference type="Proteomes" id="UP001293593"/>
    </source>
</evidence>
<comment type="similarity">
    <text evidence="2 6">Belongs to the peptidase S54 family.</text>
</comment>
<feature type="transmembrane region" description="Helical" evidence="6">
    <location>
        <begin position="21"/>
        <end position="43"/>
    </location>
</feature>
<evidence type="ECO:0000256" key="4">
    <source>
        <dbReference type="ARBA" id="ARBA00022989"/>
    </source>
</evidence>
<feature type="domain" description="Peptidase S54 rhomboid" evidence="7">
    <location>
        <begin position="13"/>
        <end position="51"/>
    </location>
</feature>
<comment type="function">
    <text evidence="6">Serine protease involved in intramembrane proteolysis.</text>
</comment>
<feature type="transmembrane region" description="Helical" evidence="6">
    <location>
        <begin position="84"/>
        <end position="102"/>
    </location>
</feature>
<evidence type="ECO:0000256" key="3">
    <source>
        <dbReference type="ARBA" id="ARBA00022692"/>
    </source>
</evidence>
<evidence type="ECO:0000256" key="6">
    <source>
        <dbReference type="RuleBase" id="RU362115"/>
    </source>
</evidence>
<comment type="caution">
    <text evidence="8">The sequence shown here is derived from an EMBL/GenBank/DDBJ whole genome shotgun (WGS) entry which is preliminary data.</text>
</comment>
<keyword evidence="3 6" id="KW-0812">Transmembrane</keyword>
<comment type="caution">
    <text evidence="6">Lacks conserved residue(s) required for the propagation of feature annotation.</text>
</comment>
<dbReference type="PANTHER" id="PTHR22936:SF77">
    <property type="entry name" value="RHOMBOID-LIKE PROTEIN 1"/>
    <property type="match status" value="1"/>
</dbReference>
<keyword evidence="6" id="KW-0645">Protease</keyword>
<name>A0AAE1ISI9_9FABA</name>
<comment type="subcellular location">
    <subcellularLocation>
        <location evidence="1 6">Membrane</location>
        <topology evidence="1 6">Multi-pass membrane protein</topology>
    </subcellularLocation>
</comment>
<dbReference type="Proteomes" id="UP001293593">
    <property type="component" value="Unassembled WGS sequence"/>
</dbReference>
<accession>A0AAE1ISI9</accession>
<dbReference type="InterPro" id="IPR002610">
    <property type="entry name" value="Peptidase_S54_rhomboid-like"/>
</dbReference>
<feature type="domain" description="Peptidase S54 rhomboid" evidence="7">
    <location>
        <begin position="53"/>
        <end position="116"/>
    </location>
</feature>
<dbReference type="InterPro" id="IPR035952">
    <property type="entry name" value="Rhomboid-like_sf"/>
</dbReference>
<dbReference type="AlphaFoldDB" id="A0AAE1ISI9"/>
<gene>
    <name evidence="8" type="ORF">QN277_008967</name>
</gene>
<evidence type="ECO:0000256" key="2">
    <source>
        <dbReference type="ARBA" id="ARBA00009045"/>
    </source>
</evidence>
<keyword evidence="4 6" id="KW-1133">Transmembrane helix</keyword>
<dbReference type="Pfam" id="PF01694">
    <property type="entry name" value="Rhomboid"/>
    <property type="match status" value="2"/>
</dbReference>
<dbReference type="EMBL" id="JAWXYG010000013">
    <property type="protein sequence ID" value="KAK4256053.1"/>
    <property type="molecule type" value="Genomic_DNA"/>
</dbReference>
<organism evidence="8 9">
    <name type="scientific">Acacia crassicarpa</name>
    <name type="common">northern wattle</name>
    <dbReference type="NCBI Taxonomy" id="499986"/>
    <lineage>
        <taxon>Eukaryota</taxon>
        <taxon>Viridiplantae</taxon>
        <taxon>Streptophyta</taxon>
        <taxon>Embryophyta</taxon>
        <taxon>Tracheophyta</taxon>
        <taxon>Spermatophyta</taxon>
        <taxon>Magnoliopsida</taxon>
        <taxon>eudicotyledons</taxon>
        <taxon>Gunneridae</taxon>
        <taxon>Pentapetalae</taxon>
        <taxon>rosids</taxon>
        <taxon>fabids</taxon>
        <taxon>Fabales</taxon>
        <taxon>Fabaceae</taxon>
        <taxon>Caesalpinioideae</taxon>
        <taxon>mimosoid clade</taxon>
        <taxon>Acacieae</taxon>
        <taxon>Acacia</taxon>
    </lineage>
</organism>
<feature type="transmembrane region" description="Helical" evidence="6">
    <location>
        <begin position="49"/>
        <end position="72"/>
    </location>
</feature>
<proteinExistence type="inferred from homology"/>
<dbReference type="InterPro" id="IPR022764">
    <property type="entry name" value="Peptidase_S54_rhomboid_dom"/>
</dbReference>
<evidence type="ECO:0000256" key="1">
    <source>
        <dbReference type="ARBA" id="ARBA00004141"/>
    </source>
</evidence>
<evidence type="ECO:0000256" key="5">
    <source>
        <dbReference type="ARBA" id="ARBA00023136"/>
    </source>
</evidence>
<keyword evidence="9" id="KW-1185">Reference proteome</keyword>
<reference evidence="8" key="1">
    <citation type="submission" date="2023-10" db="EMBL/GenBank/DDBJ databases">
        <title>Chromosome-level genome of the transformable northern wattle, Acacia crassicarpa.</title>
        <authorList>
            <person name="Massaro I."/>
            <person name="Sinha N.R."/>
            <person name="Poethig S."/>
            <person name="Leichty A.R."/>
        </authorList>
    </citation>
    <scope>NUCLEOTIDE SEQUENCE</scope>
    <source>
        <strain evidence="8">Acra3RX</strain>
        <tissue evidence="8">Leaf</tissue>
    </source>
</reference>